<evidence type="ECO:0000256" key="2">
    <source>
        <dbReference type="PROSITE-ProRule" id="PRU00023"/>
    </source>
</evidence>
<protein>
    <submittedName>
        <fullName evidence="5">Ankyrin repeat-containing protein</fullName>
    </submittedName>
</protein>
<keyword evidence="6" id="KW-1185">Reference proteome</keyword>
<keyword evidence="1" id="KW-0677">Repeat</keyword>
<dbReference type="Proteomes" id="UP000738349">
    <property type="component" value="Unassembled WGS sequence"/>
</dbReference>
<evidence type="ECO:0000313" key="6">
    <source>
        <dbReference type="Proteomes" id="UP000738349"/>
    </source>
</evidence>
<comment type="caution">
    <text evidence="5">The sequence shown here is derived from an EMBL/GenBank/DDBJ whole genome shotgun (WGS) entry which is preliminary data.</text>
</comment>
<dbReference type="AlphaFoldDB" id="A0A9P9IH03"/>
<feature type="repeat" description="ANK" evidence="2">
    <location>
        <begin position="757"/>
        <end position="781"/>
    </location>
</feature>
<dbReference type="Pfam" id="PF22939">
    <property type="entry name" value="WHD_GPIID"/>
    <property type="match status" value="1"/>
</dbReference>
<name>A0A9P9IH03_9HYPO</name>
<dbReference type="PANTHER" id="PTHR10039:SF14">
    <property type="entry name" value="NACHT DOMAIN-CONTAINING PROTEIN"/>
    <property type="match status" value="1"/>
</dbReference>
<dbReference type="PROSITE" id="PS50088">
    <property type="entry name" value="ANK_REPEAT"/>
    <property type="match status" value="3"/>
</dbReference>
<evidence type="ECO:0000259" key="3">
    <source>
        <dbReference type="Pfam" id="PF22939"/>
    </source>
</evidence>
<dbReference type="InterPro" id="IPR054471">
    <property type="entry name" value="GPIID_WHD"/>
</dbReference>
<keyword evidence="2" id="KW-0040">ANK repeat</keyword>
<dbReference type="OrthoDB" id="194358at2759"/>
<dbReference type="Pfam" id="PF24883">
    <property type="entry name" value="NPHP3_N"/>
    <property type="match status" value="1"/>
</dbReference>
<evidence type="ECO:0000313" key="5">
    <source>
        <dbReference type="EMBL" id="KAH7119299.1"/>
    </source>
</evidence>
<feature type="repeat" description="ANK" evidence="2">
    <location>
        <begin position="791"/>
        <end position="815"/>
    </location>
</feature>
<dbReference type="InterPro" id="IPR027417">
    <property type="entry name" value="P-loop_NTPase"/>
</dbReference>
<dbReference type="PROSITE" id="PS50297">
    <property type="entry name" value="ANK_REP_REGION"/>
    <property type="match status" value="3"/>
</dbReference>
<dbReference type="SUPFAM" id="SSF52540">
    <property type="entry name" value="P-loop containing nucleoside triphosphate hydrolases"/>
    <property type="match status" value="1"/>
</dbReference>
<dbReference type="InterPro" id="IPR002110">
    <property type="entry name" value="Ankyrin_rpt"/>
</dbReference>
<organism evidence="5 6">
    <name type="scientific">Dactylonectria macrodidyma</name>
    <dbReference type="NCBI Taxonomy" id="307937"/>
    <lineage>
        <taxon>Eukaryota</taxon>
        <taxon>Fungi</taxon>
        <taxon>Dikarya</taxon>
        <taxon>Ascomycota</taxon>
        <taxon>Pezizomycotina</taxon>
        <taxon>Sordariomycetes</taxon>
        <taxon>Hypocreomycetidae</taxon>
        <taxon>Hypocreales</taxon>
        <taxon>Nectriaceae</taxon>
        <taxon>Dactylonectria</taxon>
    </lineage>
</organism>
<dbReference type="InterPro" id="IPR036770">
    <property type="entry name" value="Ankyrin_rpt-contain_sf"/>
</dbReference>
<feature type="repeat" description="ANK" evidence="2">
    <location>
        <begin position="659"/>
        <end position="691"/>
    </location>
</feature>
<dbReference type="Gene3D" id="3.40.50.300">
    <property type="entry name" value="P-loop containing nucleotide triphosphate hydrolases"/>
    <property type="match status" value="1"/>
</dbReference>
<evidence type="ECO:0000259" key="4">
    <source>
        <dbReference type="Pfam" id="PF24883"/>
    </source>
</evidence>
<dbReference type="Pfam" id="PF12796">
    <property type="entry name" value="Ank_2"/>
    <property type="match status" value="2"/>
</dbReference>
<accession>A0A9P9IH03</accession>
<dbReference type="SMART" id="SM00248">
    <property type="entry name" value="ANK"/>
    <property type="match status" value="7"/>
</dbReference>
<feature type="domain" description="Nephrocystin 3-like N-terminal" evidence="4">
    <location>
        <begin position="96"/>
        <end position="266"/>
    </location>
</feature>
<dbReference type="SUPFAM" id="SSF48403">
    <property type="entry name" value="Ankyrin repeat"/>
    <property type="match status" value="1"/>
</dbReference>
<dbReference type="InterPro" id="IPR056884">
    <property type="entry name" value="NPHP3-like_N"/>
</dbReference>
<dbReference type="EMBL" id="JAGMUV010000026">
    <property type="protein sequence ID" value="KAH7119299.1"/>
    <property type="molecule type" value="Genomic_DNA"/>
</dbReference>
<dbReference type="PANTHER" id="PTHR10039">
    <property type="entry name" value="AMELOGENIN"/>
    <property type="match status" value="1"/>
</dbReference>
<reference evidence="5" key="1">
    <citation type="journal article" date="2021" name="Nat. Commun.">
        <title>Genetic determinants of endophytism in the Arabidopsis root mycobiome.</title>
        <authorList>
            <person name="Mesny F."/>
            <person name="Miyauchi S."/>
            <person name="Thiergart T."/>
            <person name="Pickel B."/>
            <person name="Atanasova L."/>
            <person name="Karlsson M."/>
            <person name="Huettel B."/>
            <person name="Barry K.W."/>
            <person name="Haridas S."/>
            <person name="Chen C."/>
            <person name="Bauer D."/>
            <person name="Andreopoulos W."/>
            <person name="Pangilinan J."/>
            <person name="LaButti K."/>
            <person name="Riley R."/>
            <person name="Lipzen A."/>
            <person name="Clum A."/>
            <person name="Drula E."/>
            <person name="Henrissat B."/>
            <person name="Kohler A."/>
            <person name="Grigoriev I.V."/>
            <person name="Martin F.M."/>
            <person name="Hacquard S."/>
        </authorList>
    </citation>
    <scope>NUCLEOTIDE SEQUENCE</scope>
    <source>
        <strain evidence="5">MPI-CAGE-AT-0147</strain>
    </source>
</reference>
<sequence length="889" mass="100147">MAELKEAIDQLSNVESSVPDSDFEGSMTNSQNIASGGTGYLSVISGQGHNINPGSGEQYIAQTMTFDGKTRSEILQTLHTSPYQDNKNRNADRVPGTCEWFVGHDDFQQWRESKSSSMLWVSANPGCGKSVLAKHLVDSELQSTKSRTTSYFFFKDDSEDQRSAKSAVSCILHQLFTKREILFSDKIVKRFEAYKAHLTSSFDELWDVLVMASQDKNAGELVCILDAFDECEDQERDKLAQALRKFYDLKNDTKNNVNLKFLVTSRPYDKIGQGFQPLNIPGLPVIHLKGEADAEISKIAREIDVYIEDRVSRILDLEPDEKNLLLQELRRIPNQTYLWVYLTLELIKGDLSINKAKIRKVTSSLPKTVNDAYERILAKSSNPKEARKLLHIVVAAARPLTLAEMDLALVLRQNHRSYKDLNERLEKRFGRYVRDLCGLFVTITDSKIYLLHQTAKEFLVLRHDPDPREDHDNHIWKSSLQPPESHRILFQICIWHLLFTEFETNPLDENSDDKVSNYLRDHVFLDYSATNWAAHFRASAIEDDAVIESVRRICDASSRSCRTWFRVYWANTDTGFPQGFTTLMIASYFGLEQIVRLQLGVDDIDSRDGTYQRSALSWASENGSDGVVKLLIKRPKIRLKKAIKLSFPKGAEVDARDRDGRTPLSYAAWNGHLAIVQQLVKKGARVDSKDEIGGTPISYALCTGQEATASLLMKGADADSVDNIRQELLLSAAEKGNEVFVKRLLDIGVATDVVDGAGRTPLSWAAKNGHGAVVKLLLDIGKADVNTKTIDGRTPLWWAAENGNEAMVKLLLDTGRADINAKDKAVVLTLMFSSYWSPALRILVYRLILEGVKDKQEAKKRKSSQLKVESCPAISRVPFRTCCRLGKQR</sequence>
<proteinExistence type="predicted"/>
<gene>
    <name evidence="5" type="ORF">EDB81DRAFT_915003</name>
</gene>
<dbReference type="Gene3D" id="1.25.40.20">
    <property type="entry name" value="Ankyrin repeat-containing domain"/>
    <property type="match status" value="2"/>
</dbReference>
<evidence type="ECO:0000256" key="1">
    <source>
        <dbReference type="ARBA" id="ARBA00022737"/>
    </source>
</evidence>
<feature type="domain" description="GPI inositol-deacylase winged helix" evidence="3">
    <location>
        <begin position="374"/>
        <end position="460"/>
    </location>
</feature>